<dbReference type="Gene3D" id="3.40.50.10580">
    <property type="entry name" value="ATPase, V1 complex, subunit F"/>
    <property type="match status" value="1"/>
</dbReference>
<accession>A0A7X0KVG4</accession>
<dbReference type="EMBL" id="JACHML010000001">
    <property type="protein sequence ID" value="MBB6392059.1"/>
    <property type="molecule type" value="Genomic_DNA"/>
</dbReference>
<dbReference type="GO" id="GO:0046961">
    <property type="term" value="F:proton-transporting ATPase activity, rotational mechanism"/>
    <property type="evidence" value="ECO:0007669"/>
    <property type="project" value="InterPro"/>
</dbReference>
<keyword evidence="5" id="KW-1185">Reference proteome</keyword>
<dbReference type="InterPro" id="IPR036906">
    <property type="entry name" value="ATPase_V1_fsu_sf"/>
</dbReference>
<organism evidence="4 5">
    <name type="scientific">Microbacterium thalassium</name>
    <dbReference type="NCBI Taxonomy" id="362649"/>
    <lineage>
        <taxon>Bacteria</taxon>
        <taxon>Bacillati</taxon>
        <taxon>Actinomycetota</taxon>
        <taxon>Actinomycetes</taxon>
        <taxon>Micrococcales</taxon>
        <taxon>Microbacteriaceae</taxon>
        <taxon>Microbacterium</taxon>
    </lineage>
</organism>
<dbReference type="InterPro" id="IPR008218">
    <property type="entry name" value="ATPase_V1-cplx_f_g_su"/>
</dbReference>
<evidence type="ECO:0000256" key="3">
    <source>
        <dbReference type="ARBA" id="ARBA00023065"/>
    </source>
</evidence>
<dbReference type="AlphaFoldDB" id="A0A7X0KVG4"/>
<dbReference type="RefSeq" id="WP_184751160.1">
    <property type="nucleotide sequence ID" value="NZ_BAAAJR010000009.1"/>
</dbReference>
<gene>
    <name evidence="4" type="ORF">HD594_002372</name>
</gene>
<evidence type="ECO:0000313" key="4">
    <source>
        <dbReference type="EMBL" id="MBB6392059.1"/>
    </source>
</evidence>
<dbReference type="SUPFAM" id="SSF159468">
    <property type="entry name" value="AtpF-like"/>
    <property type="match status" value="1"/>
</dbReference>
<comment type="similarity">
    <text evidence="1">Belongs to the V-ATPase F subunit family.</text>
</comment>
<evidence type="ECO:0000313" key="5">
    <source>
        <dbReference type="Proteomes" id="UP000537775"/>
    </source>
</evidence>
<keyword evidence="2" id="KW-0813">Transport</keyword>
<evidence type="ECO:0000256" key="2">
    <source>
        <dbReference type="ARBA" id="ARBA00022448"/>
    </source>
</evidence>
<dbReference type="Proteomes" id="UP000537775">
    <property type="component" value="Unassembled WGS sequence"/>
</dbReference>
<keyword evidence="3" id="KW-0406">Ion transport</keyword>
<dbReference type="Pfam" id="PF01990">
    <property type="entry name" value="ATP-synt_F"/>
    <property type="match status" value="1"/>
</dbReference>
<comment type="caution">
    <text evidence="4">The sequence shown here is derived from an EMBL/GenBank/DDBJ whole genome shotgun (WGS) entry which is preliminary data.</text>
</comment>
<evidence type="ECO:0000256" key="1">
    <source>
        <dbReference type="ARBA" id="ARBA00010148"/>
    </source>
</evidence>
<reference evidence="4 5" key="1">
    <citation type="submission" date="2020-08" db="EMBL/GenBank/DDBJ databases">
        <title>Sequencing the genomes of 1000 actinobacteria strains.</title>
        <authorList>
            <person name="Klenk H.-P."/>
        </authorList>
    </citation>
    <scope>NUCLEOTIDE SEQUENCE [LARGE SCALE GENOMIC DNA]</scope>
    <source>
        <strain evidence="4 5">DSM 12511</strain>
    </source>
</reference>
<proteinExistence type="inferred from homology"/>
<name>A0A7X0KVG4_9MICO</name>
<sequence>MADALSIAVIGEEHLVDGYRLAGATVLLAAGADAVRRAWDALPGDVGVVVLTAQAAAALGEDREDGRRMVAVMPA</sequence>
<protein>
    <submittedName>
        <fullName evidence="4">Vacuolar-type H+-ATPase subunit F/Vma7</fullName>
    </submittedName>
</protein>